<name>A0A9P5EDZ3_9HYPO</name>
<dbReference type="EMBL" id="LUFC02000434">
    <property type="protein sequence ID" value="KAF4497422.1"/>
    <property type="molecule type" value="Genomic_DNA"/>
</dbReference>
<sequence length="106" mass="11703">MTPTAGNDTNHDQSPDPVTETLLLSLIHDHLSSPSSIETSEETESPEPLDAKQSSPEAGIDDIASCDRLEVLGLRIQDLELQFRFSQLQCWGNTIYSPSYSLRSIN</sequence>
<evidence type="ECO:0000313" key="2">
    <source>
        <dbReference type="EMBL" id="KAF4497422.1"/>
    </source>
</evidence>
<feature type="region of interest" description="Disordered" evidence="1">
    <location>
        <begin position="33"/>
        <end position="59"/>
    </location>
</feature>
<organism evidence="2 3">
    <name type="scientific">Fusarium agapanthi</name>
    <dbReference type="NCBI Taxonomy" id="1803897"/>
    <lineage>
        <taxon>Eukaryota</taxon>
        <taxon>Fungi</taxon>
        <taxon>Dikarya</taxon>
        <taxon>Ascomycota</taxon>
        <taxon>Pezizomycotina</taxon>
        <taxon>Sordariomycetes</taxon>
        <taxon>Hypocreomycetidae</taxon>
        <taxon>Hypocreales</taxon>
        <taxon>Nectriaceae</taxon>
        <taxon>Fusarium</taxon>
        <taxon>Fusarium fujikuroi species complex</taxon>
    </lineage>
</organism>
<reference evidence="2" key="1">
    <citation type="submission" date="2020-01" db="EMBL/GenBank/DDBJ databases">
        <title>Identification and distribution of gene clusters putatively required for synthesis of sphingolipid metabolism inhibitors in phylogenetically diverse species of the filamentous fungus Fusarium.</title>
        <authorList>
            <person name="Kim H.-S."/>
            <person name="Busman M."/>
            <person name="Brown D.W."/>
            <person name="Divon H."/>
            <person name="Uhlig S."/>
            <person name="Proctor R.H."/>
        </authorList>
    </citation>
    <scope>NUCLEOTIDE SEQUENCE</scope>
    <source>
        <strain evidence="2">NRRL 31653</strain>
    </source>
</reference>
<keyword evidence="3" id="KW-1185">Reference proteome</keyword>
<accession>A0A9P5EDZ3</accession>
<evidence type="ECO:0000313" key="3">
    <source>
        <dbReference type="Proteomes" id="UP000737391"/>
    </source>
</evidence>
<dbReference type="Proteomes" id="UP000737391">
    <property type="component" value="Unassembled WGS sequence"/>
</dbReference>
<protein>
    <submittedName>
        <fullName evidence="2">Uncharacterized protein</fullName>
    </submittedName>
</protein>
<feature type="region of interest" description="Disordered" evidence="1">
    <location>
        <begin position="1"/>
        <end position="20"/>
    </location>
</feature>
<gene>
    <name evidence="2" type="ORF">FAGAP_6413</name>
</gene>
<comment type="caution">
    <text evidence="2">The sequence shown here is derived from an EMBL/GenBank/DDBJ whole genome shotgun (WGS) entry which is preliminary data.</text>
</comment>
<proteinExistence type="predicted"/>
<dbReference type="AlphaFoldDB" id="A0A9P5EDZ3"/>
<evidence type="ECO:0000256" key="1">
    <source>
        <dbReference type="SAM" id="MobiDB-lite"/>
    </source>
</evidence>